<evidence type="ECO:0000313" key="3">
    <source>
        <dbReference type="Proteomes" id="UP001168528"/>
    </source>
</evidence>
<organism evidence="2 3">
    <name type="scientific">Rhodocytophaga aerolata</name>
    <dbReference type="NCBI Taxonomy" id="455078"/>
    <lineage>
        <taxon>Bacteria</taxon>
        <taxon>Pseudomonadati</taxon>
        <taxon>Bacteroidota</taxon>
        <taxon>Cytophagia</taxon>
        <taxon>Cytophagales</taxon>
        <taxon>Rhodocytophagaceae</taxon>
        <taxon>Rhodocytophaga</taxon>
    </lineage>
</organism>
<reference evidence="2" key="1">
    <citation type="submission" date="2023-07" db="EMBL/GenBank/DDBJ databases">
        <title>The genome sequence of Rhodocytophaga aerolata KACC 12507.</title>
        <authorList>
            <person name="Zhang X."/>
        </authorList>
    </citation>
    <scope>NUCLEOTIDE SEQUENCE</scope>
    <source>
        <strain evidence="2">KACC 12507</strain>
    </source>
</reference>
<protein>
    <submittedName>
        <fullName evidence="2">Nuclear transport factor 2 family protein</fullName>
    </submittedName>
</protein>
<dbReference type="Gene3D" id="3.10.450.50">
    <property type="match status" value="1"/>
</dbReference>
<accession>A0ABT8RGK1</accession>
<dbReference type="InterPro" id="IPR037401">
    <property type="entry name" value="SnoaL-like"/>
</dbReference>
<keyword evidence="3" id="KW-1185">Reference proteome</keyword>
<gene>
    <name evidence="2" type="ORF">Q0590_26890</name>
</gene>
<dbReference type="RefSeq" id="WP_302040736.1">
    <property type="nucleotide sequence ID" value="NZ_JAUKPO010000023.1"/>
</dbReference>
<sequence length="117" mass="13653">MTENNKMLLMKANEAISKGDYEGFLQYCTEDTKWTFVGDQVLEGKDEVRKWMLTEYIVPPKFDVTNLIAENEYVTALGQLTLMNEKGVSIQYWYCDVWKFRDGKMAQLTAFVIEPMN</sequence>
<proteinExistence type="predicted"/>
<dbReference type="EMBL" id="JAUKPO010000023">
    <property type="protein sequence ID" value="MDO1449935.1"/>
    <property type="molecule type" value="Genomic_DNA"/>
</dbReference>
<dbReference type="SUPFAM" id="SSF54427">
    <property type="entry name" value="NTF2-like"/>
    <property type="match status" value="1"/>
</dbReference>
<feature type="domain" description="SnoaL-like" evidence="1">
    <location>
        <begin position="14"/>
        <end position="107"/>
    </location>
</feature>
<evidence type="ECO:0000313" key="2">
    <source>
        <dbReference type="EMBL" id="MDO1449935.1"/>
    </source>
</evidence>
<dbReference type="Proteomes" id="UP001168528">
    <property type="component" value="Unassembled WGS sequence"/>
</dbReference>
<dbReference type="InterPro" id="IPR032710">
    <property type="entry name" value="NTF2-like_dom_sf"/>
</dbReference>
<comment type="caution">
    <text evidence="2">The sequence shown here is derived from an EMBL/GenBank/DDBJ whole genome shotgun (WGS) entry which is preliminary data.</text>
</comment>
<dbReference type="Pfam" id="PF12680">
    <property type="entry name" value="SnoaL_2"/>
    <property type="match status" value="1"/>
</dbReference>
<evidence type="ECO:0000259" key="1">
    <source>
        <dbReference type="Pfam" id="PF12680"/>
    </source>
</evidence>
<name>A0ABT8RGK1_9BACT</name>